<proteinExistence type="inferred from homology"/>
<dbReference type="Pfam" id="PF01633">
    <property type="entry name" value="Choline_kinase"/>
    <property type="match status" value="1"/>
</dbReference>
<evidence type="ECO:0000256" key="2">
    <source>
        <dbReference type="ARBA" id="ARBA00038211"/>
    </source>
</evidence>
<protein>
    <recommendedName>
        <fullName evidence="3">ethanolamine kinase</fullName>
        <ecNumber evidence="3">2.7.1.82</ecNumber>
    </recommendedName>
</protein>
<dbReference type="Proteomes" id="UP000788993">
    <property type="component" value="Unassembled WGS sequence"/>
</dbReference>
<evidence type="ECO:0000256" key="3">
    <source>
        <dbReference type="ARBA" id="ARBA00038874"/>
    </source>
</evidence>
<sequence>MESPRNSTYCLLSDGDLHFLPYQDVSRAGGLPYHSFLASKTMSSLAASATASQPNSGSDMESQSASGSSSLCEGVPGTHSLQMSALLNRYATHALYLPNIYIEPSNTGNHEETKKMLCTIFPHWNDESQISVKQFTGGITNMLLECTMYHQNTESHEKVLVRTYGRGTGMIIDRDREFVSHLVINSVNLAPPIHARFGNGLVYGFIEGRSLEFTELADERLYPLIAAKLGQWHQQVQVDAIEECLAKLRREFRGSKPESNASDLWSVISNWIQLLPEIEGITSSCTQNIDIREVQDPQASLVDVLRAELAWLRSQLNSKSPLVASHCDLLSGNVIISEDLSQKLETGLSASEMEYYMQHNPISFIDYEYMVKAPRAFDISNHFMEWQGFNCERHRIPKAETSNRLLREWCAAYLGMRDADDDKNAIDDLISEISLHYGLPGFYWGIWSGIQSGISLIDFDYSRYAGERIQEYWDWKRRFRTQTPGPHF</sequence>
<dbReference type="CDD" id="cd05157">
    <property type="entry name" value="ETNK_euk"/>
    <property type="match status" value="1"/>
</dbReference>
<dbReference type="SUPFAM" id="SSF56112">
    <property type="entry name" value="Protein kinase-like (PK-like)"/>
    <property type="match status" value="1"/>
</dbReference>
<reference evidence="5" key="1">
    <citation type="journal article" date="2021" name="Open Biol.">
        <title>Shared evolutionary footprints suggest mitochondrial oxidative damage underlies multiple complex I losses in fungi.</title>
        <authorList>
            <person name="Schikora-Tamarit M.A."/>
            <person name="Marcet-Houben M."/>
            <person name="Nosek J."/>
            <person name="Gabaldon T."/>
        </authorList>
    </citation>
    <scope>NUCLEOTIDE SEQUENCE</scope>
    <source>
        <strain evidence="5">NCAIM Y.01608</strain>
    </source>
</reference>
<dbReference type="Gene3D" id="3.30.200.20">
    <property type="entry name" value="Phosphorylase Kinase, domain 1"/>
    <property type="match status" value="1"/>
</dbReference>
<name>A0A9P8NTP1_9ASCO</name>
<comment type="pathway">
    <text evidence="1">Phospholipid metabolism; phosphatidylethanolamine biosynthesis; phosphatidylethanolamine from ethanolamine: step 1/3.</text>
</comment>
<comment type="similarity">
    <text evidence="2">Belongs to the choline/ethanolamine kinase family.</text>
</comment>
<dbReference type="EMBL" id="JAEUBD010001504">
    <property type="protein sequence ID" value="KAH3659653.1"/>
    <property type="molecule type" value="Genomic_DNA"/>
</dbReference>
<comment type="caution">
    <text evidence="5">The sequence shown here is derived from an EMBL/GenBank/DDBJ whole genome shotgun (WGS) entry which is preliminary data.</text>
</comment>
<keyword evidence="6" id="KW-1185">Reference proteome</keyword>
<dbReference type="InterPro" id="IPR011009">
    <property type="entry name" value="Kinase-like_dom_sf"/>
</dbReference>
<dbReference type="GO" id="GO:0004305">
    <property type="term" value="F:ethanolamine kinase activity"/>
    <property type="evidence" value="ECO:0007669"/>
    <property type="project" value="UniProtKB-EC"/>
</dbReference>
<evidence type="ECO:0000313" key="6">
    <source>
        <dbReference type="Proteomes" id="UP000788993"/>
    </source>
</evidence>
<dbReference type="AlphaFoldDB" id="A0A9P8NTP1"/>
<feature type="compositionally biased region" description="Polar residues" evidence="4">
    <location>
        <begin position="53"/>
        <end position="71"/>
    </location>
</feature>
<evidence type="ECO:0000256" key="4">
    <source>
        <dbReference type="SAM" id="MobiDB-lite"/>
    </source>
</evidence>
<feature type="region of interest" description="Disordered" evidence="4">
    <location>
        <begin position="49"/>
        <end position="73"/>
    </location>
</feature>
<dbReference type="GO" id="GO:0006646">
    <property type="term" value="P:phosphatidylethanolamine biosynthetic process"/>
    <property type="evidence" value="ECO:0007669"/>
    <property type="project" value="TreeGrafter"/>
</dbReference>
<accession>A0A9P8NTP1</accession>
<dbReference type="EC" id="2.7.1.82" evidence="3"/>
<dbReference type="PANTHER" id="PTHR22603:SF66">
    <property type="entry name" value="ETHANOLAMINE KINASE"/>
    <property type="match status" value="1"/>
</dbReference>
<dbReference type="PANTHER" id="PTHR22603">
    <property type="entry name" value="CHOLINE/ETHANOALAMINE KINASE"/>
    <property type="match status" value="1"/>
</dbReference>
<dbReference type="GO" id="GO:0005737">
    <property type="term" value="C:cytoplasm"/>
    <property type="evidence" value="ECO:0007669"/>
    <property type="project" value="TreeGrafter"/>
</dbReference>
<gene>
    <name evidence="5" type="ORF">OGATHE_005698</name>
</gene>
<dbReference type="Gene3D" id="3.90.1200.10">
    <property type="match status" value="1"/>
</dbReference>
<evidence type="ECO:0000256" key="1">
    <source>
        <dbReference type="ARBA" id="ARBA00037883"/>
    </source>
</evidence>
<evidence type="ECO:0000313" key="5">
    <source>
        <dbReference type="EMBL" id="KAH3659653.1"/>
    </source>
</evidence>
<organism evidence="5 6">
    <name type="scientific">Ogataea polymorpha</name>
    <dbReference type="NCBI Taxonomy" id="460523"/>
    <lineage>
        <taxon>Eukaryota</taxon>
        <taxon>Fungi</taxon>
        <taxon>Dikarya</taxon>
        <taxon>Ascomycota</taxon>
        <taxon>Saccharomycotina</taxon>
        <taxon>Pichiomycetes</taxon>
        <taxon>Pichiales</taxon>
        <taxon>Pichiaceae</taxon>
        <taxon>Ogataea</taxon>
    </lineage>
</organism>
<reference evidence="5" key="2">
    <citation type="submission" date="2021-01" db="EMBL/GenBank/DDBJ databases">
        <authorList>
            <person name="Schikora-Tamarit M.A."/>
        </authorList>
    </citation>
    <scope>NUCLEOTIDE SEQUENCE</scope>
    <source>
        <strain evidence="5">NCAIM Y.01608</strain>
    </source>
</reference>